<evidence type="ECO:0000313" key="2">
    <source>
        <dbReference type="Proteomes" id="UP001153269"/>
    </source>
</evidence>
<protein>
    <submittedName>
        <fullName evidence="1">Uncharacterized protein</fullName>
    </submittedName>
</protein>
<accession>A0A9N7YDC5</accession>
<proteinExistence type="predicted"/>
<sequence length="143" mass="15551">MCVLGPGVEGEASWETPPPIPRCHVQRSWKLLSPSRTMLASDQSGPLNDRHTLRGAAEDRVTGENVIGDINYVKSAPAAQEDDFNGTVLHCSSAAGLRLHSYTGNQTLNPDGAMVPHTDQLNKLRIVNNGLVRQSVSFYRDSN</sequence>
<comment type="caution">
    <text evidence="1">The sequence shown here is derived from an EMBL/GenBank/DDBJ whole genome shotgun (WGS) entry which is preliminary data.</text>
</comment>
<organism evidence="1 2">
    <name type="scientific">Pleuronectes platessa</name>
    <name type="common">European plaice</name>
    <dbReference type="NCBI Taxonomy" id="8262"/>
    <lineage>
        <taxon>Eukaryota</taxon>
        <taxon>Metazoa</taxon>
        <taxon>Chordata</taxon>
        <taxon>Craniata</taxon>
        <taxon>Vertebrata</taxon>
        <taxon>Euteleostomi</taxon>
        <taxon>Actinopterygii</taxon>
        <taxon>Neopterygii</taxon>
        <taxon>Teleostei</taxon>
        <taxon>Neoteleostei</taxon>
        <taxon>Acanthomorphata</taxon>
        <taxon>Carangaria</taxon>
        <taxon>Pleuronectiformes</taxon>
        <taxon>Pleuronectoidei</taxon>
        <taxon>Pleuronectidae</taxon>
        <taxon>Pleuronectes</taxon>
    </lineage>
</organism>
<gene>
    <name evidence="1" type="ORF">PLEPLA_LOCUS9450</name>
</gene>
<reference evidence="1" key="1">
    <citation type="submission" date="2020-03" db="EMBL/GenBank/DDBJ databases">
        <authorList>
            <person name="Weist P."/>
        </authorList>
    </citation>
    <scope>NUCLEOTIDE SEQUENCE</scope>
</reference>
<evidence type="ECO:0000313" key="1">
    <source>
        <dbReference type="EMBL" id="CAB1421563.1"/>
    </source>
</evidence>
<dbReference type="AlphaFoldDB" id="A0A9N7YDC5"/>
<dbReference type="Proteomes" id="UP001153269">
    <property type="component" value="Unassembled WGS sequence"/>
</dbReference>
<keyword evidence="2" id="KW-1185">Reference proteome</keyword>
<dbReference type="EMBL" id="CADEAL010000532">
    <property type="protein sequence ID" value="CAB1421563.1"/>
    <property type="molecule type" value="Genomic_DNA"/>
</dbReference>
<name>A0A9N7YDC5_PLEPL</name>